<evidence type="ECO:0000313" key="1">
    <source>
        <dbReference type="EMBL" id="NJR79816.1"/>
    </source>
</evidence>
<evidence type="ECO:0000313" key="2">
    <source>
        <dbReference type="Proteomes" id="UP000732399"/>
    </source>
</evidence>
<comment type="caution">
    <text evidence="1">The sequence shown here is derived from an EMBL/GenBank/DDBJ whole genome shotgun (WGS) entry which is preliminary data.</text>
</comment>
<dbReference type="Proteomes" id="UP000732399">
    <property type="component" value="Unassembled WGS sequence"/>
</dbReference>
<dbReference type="InterPro" id="IPR032710">
    <property type="entry name" value="NTF2-like_dom_sf"/>
</dbReference>
<keyword evidence="2" id="KW-1185">Reference proteome</keyword>
<protein>
    <recommendedName>
        <fullName evidence="3">Nuclear transport factor 2 family protein</fullName>
    </recommendedName>
</protein>
<evidence type="ECO:0008006" key="3">
    <source>
        <dbReference type="Google" id="ProtNLM"/>
    </source>
</evidence>
<gene>
    <name evidence="1" type="ORF">HBH26_14600</name>
</gene>
<dbReference type="SUPFAM" id="SSF54427">
    <property type="entry name" value="NTF2-like"/>
    <property type="match status" value="1"/>
</dbReference>
<reference evidence="1 2" key="1">
    <citation type="submission" date="2020-03" db="EMBL/GenBank/DDBJ databases">
        <authorList>
            <person name="Wang L."/>
            <person name="He N."/>
            <person name="Li Y."/>
            <person name="Fang Y."/>
            <person name="Zhang F."/>
        </authorList>
    </citation>
    <scope>NUCLEOTIDE SEQUENCE [LARGE SCALE GENOMIC DNA]</scope>
    <source>
        <strain evidence="1 2">36D10-4-7</strain>
    </source>
</reference>
<sequence length="157" mass="16616">MILLSLLLQTTPVAPIVKGTALPPPGSEEAAVTAPLVALLAALERSDGAAILAQTLPDGIVTAVRTGADGQPQRRSLRWAEFAAQLKPDGARIVERIGRPAVEIDGEVAMIWTPYTVTVDGTLSHCGYDHVDAVRTATGWKILNLTYSHRTQGCAQP</sequence>
<dbReference type="RefSeq" id="WP_168135375.1">
    <property type="nucleotide sequence ID" value="NZ_JAAVJH010000010.1"/>
</dbReference>
<proteinExistence type="predicted"/>
<organism evidence="1 2">
    <name type="scientific">Sphingomonas corticis</name>
    <dbReference type="NCBI Taxonomy" id="2722791"/>
    <lineage>
        <taxon>Bacteria</taxon>
        <taxon>Pseudomonadati</taxon>
        <taxon>Pseudomonadota</taxon>
        <taxon>Alphaproteobacteria</taxon>
        <taxon>Sphingomonadales</taxon>
        <taxon>Sphingomonadaceae</taxon>
        <taxon>Sphingomonas</taxon>
    </lineage>
</organism>
<dbReference type="EMBL" id="JAAVJH010000010">
    <property type="protein sequence ID" value="NJR79816.1"/>
    <property type="molecule type" value="Genomic_DNA"/>
</dbReference>
<name>A0ABX1CRA9_9SPHN</name>
<accession>A0ABX1CRA9</accession>
<dbReference type="Gene3D" id="3.10.450.50">
    <property type="match status" value="1"/>
</dbReference>